<protein>
    <submittedName>
        <fullName evidence="2">Uncharacterized protein</fullName>
    </submittedName>
</protein>
<dbReference type="Proteomes" id="UP000199705">
    <property type="component" value="Unassembled WGS sequence"/>
</dbReference>
<feature type="region of interest" description="Disordered" evidence="1">
    <location>
        <begin position="1"/>
        <end position="56"/>
    </location>
</feature>
<feature type="compositionally biased region" description="Basic and acidic residues" evidence="1">
    <location>
        <begin position="19"/>
        <end position="56"/>
    </location>
</feature>
<sequence length="56" mass="5944">MLPKTTATGQAGQSIVGDVRGDVGKVGDKGGEKKRSGKSQEVKSQEARSKKQEKKE</sequence>
<gene>
    <name evidence="2" type="ORF">SAMN05192573_104461</name>
</gene>
<dbReference type="AlphaFoldDB" id="A0A1G7WKY4"/>
<feature type="compositionally biased region" description="Polar residues" evidence="1">
    <location>
        <begin position="1"/>
        <end position="13"/>
    </location>
</feature>
<reference evidence="3" key="1">
    <citation type="submission" date="2016-10" db="EMBL/GenBank/DDBJ databases">
        <authorList>
            <person name="Varghese N."/>
            <person name="Submissions S."/>
        </authorList>
    </citation>
    <scope>NUCLEOTIDE SEQUENCE [LARGE SCALE GENOMIC DNA]</scope>
    <source>
        <strain evidence="3">Gh-67</strain>
    </source>
</reference>
<name>A0A1G7WKY4_9SPHI</name>
<proteinExistence type="predicted"/>
<organism evidence="2 3">
    <name type="scientific">Mucilaginibacter gossypii</name>
    <dbReference type="NCBI Taxonomy" id="551996"/>
    <lineage>
        <taxon>Bacteria</taxon>
        <taxon>Pseudomonadati</taxon>
        <taxon>Bacteroidota</taxon>
        <taxon>Sphingobacteriia</taxon>
        <taxon>Sphingobacteriales</taxon>
        <taxon>Sphingobacteriaceae</taxon>
        <taxon>Mucilaginibacter</taxon>
    </lineage>
</organism>
<dbReference type="RefSeq" id="WP_176844434.1">
    <property type="nucleotide sequence ID" value="NZ_FNCG01000004.1"/>
</dbReference>
<evidence type="ECO:0000313" key="3">
    <source>
        <dbReference type="Proteomes" id="UP000199705"/>
    </source>
</evidence>
<keyword evidence="3" id="KW-1185">Reference proteome</keyword>
<dbReference type="EMBL" id="FNCG01000004">
    <property type="protein sequence ID" value="SDG72528.1"/>
    <property type="molecule type" value="Genomic_DNA"/>
</dbReference>
<evidence type="ECO:0000313" key="2">
    <source>
        <dbReference type="EMBL" id="SDG72528.1"/>
    </source>
</evidence>
<accession>A0A1G7WKY4</accession>
<evidence type="ECO:0000256" key="1">
    <source>
        <dbReference type="SAM" id="MobiDB-lite"/>
    </source>
</evidence>